<dbReference type="InterPro" id="IPR009644">
    <property type="entry name" value="FKTN/MNN4/W02B3.4-1"/>
</dbReference>
<keyword evidence="2" id="KW-0812">Transmembrane</keyword>
<dbReference type="Proteomes" id="UP000728032">
    <property type="component" value="Unassembled WGS sequence"/>
</dbReference>
<dbReference type="GO" id="GO:0016020">
    <property type="term" value="C:membrane"/>
    <property type="evidence" value="ECO:0007669"/>
    <property type="project" value="UniProtKB-SubCell"/>
</dbReference>
<organism evidence="6">
    <name type="scientific">Oppiella nova</name>
    <dbReference type="NCBI Taxonomy" id="334625"/>
    <lineage>
        <taxon>Eukaryota</taxon>
        <taxon>Metazoa</taxon>
        <taxon>Ecdysozoa</taxon>
        <taxon>Arthropoda</taxon>
        <taxon>Chelicerata</taxon>
        <taxon>Arachnida</taxon>
        <taxon>Acari</taxon>
        <taxon>Acariformes</taxon>
        <taxon>Sarcoptiformes</taxon>
        <taxon>Oribatida</taxon>
        <taxon>Brachypylina</taxon>
        <taxon>Oppioidea</taxon>
        <taxon>Oppiidae</taxon>
        <taxon>Oppiella</taxon>
    </lineage>
</organism>
<dbReference type="PANTHER" id="PTHR15407:SF28">
    <property type="entry name" value="RIBITOL-5-PHOSPHATE TRANSFERASE FKTN"/>
    <property type="match status" value="1"/>
</dbReference>
<dbReference type="EMBL" id="CAJPVJ010049118">
    <property type="protein sequence ID" value="CAG2182902.1"/>
    <property type="molecule type" value="Genomic_DNA"/>
</dbReference>
<comment type="subcellular location">
    <subcellularLocation>
        <location evidence="1">Membrane</location>
        <topology evidence="1">Single-pass membrane protein</topology>
    </subcellularLocation>
</comment>
<reference evidence="6" key="1">
    <citation type="submission" date="2020-11" db="EMBL/GenBank/DDBJ databases">
        <authorList>
            <person name="Tran Van P."/>
        </authorList>
    </citation>
    <scope>NUCLEOTIDE SEQUENCE</scope>
</reference>
<gene>
    <name evidence="6" type="ORF">ONB1V03_LOCUS22323</name>
</gene>
<keyword evidence="3" id="KW-1133">Transmembrane helix</keyword>
<dbReference type="Pfam" id="PF19737">
    <property type="entry name" value="FKTN_N"/>
    <property type="match status" value="1"/>
</dbReference>
<protein>
    <recommendedName>
        <fullName evidence="5">Ribitol-5-phosphate transferase FKTN N-terminal domain-containing protein</fullName>
    </recommendedName>
</protein>
<proteinExistence type="predicted"/>
<evidence type="ECO:0000256" key="4">
    <source>
        <dbReference type="ARBA" id="ARBA00023136"/>
    </source>
</evidence>
<evidence type="ECO:0000256" key="3">
    <source>
        <dbReference type="ARBA" id="ARBA00022989"/>
    </source>
</evidence>
<dbReference type="EMBL" id="OC963943">
    <property type="protein sequence ID" value="CAD7665766.1"/>
    <property type="molecule type" value="Genomic_DNA"/>
</dbReference>
<accession>A0A7R9R239</accession>
<dbReference type="PANTHER" id="PTHR15407">
    <property type="entry name" value="FUKUTIN-RELATED"/>
    <property type="match status" value="1"/>
</dbReference>
<dbReference type="OrthoDB" id="444255at2759"/>
<feature type="non-terminal residue" evidence="6">
    <location>
        <position position="153"/>
    </location>
</feature>
<keyword evidence="7" id="KW-1185">Reference proteome</keyword>
<sequence length="153" mass="18045">MSHVIHIVIFYERIQSTNWWHGLLALNEHHKRLLHRQGLRKSDFKVSHSSAIYDKVEIMRTTIDGLVLHLPKPFTPFIQKPEDMEFVECNKSRANVFHAKYGREEDEESNKFRTKATLLLAKVKHILDELSIPFWLSSGTALGYYRQCDFITY</sequence>
<evidence type="ECO:0000256" key="1">
    <source>
        <dbReference type="ARBA" id="ARBA00004167"/>
    </source>
</evidence>
<evidence type="ECO:0000313" key="6">
    <source>
        <dbReference type="EMBL" id="CAD7665766.1"/>
    </source>
</evidence>
<evidence type="ECO:0000259" key="5">
    <source>
        <dbReference type="Pfam" id="PF19737"/>
    </source>
</evidence>
<evidence type="ECO:0000256" key="2">
    <source>
        <dbReference type="ARBA" id="ARBA00022692"/>
    </source>
</evidence>
<name>A0A7R9R239_9ACAR</name>
<evidence type="ECO:0000313" key="7">
    <source>
        <dbReference type="Proteomes" id="UP000728032"/>
    </source>
</evidence>
<dbReference type="InterPro" id="IPR045587">
    <property type="entry name" value="FKTN_N"/>
</dbReference>
<feature type="domain" description="Ribitol-5-phosphate transferase FKTN N-terminal" evidence="5">
    <location>
        <begin position="2"/>
        <end position="116"/>
    </location>
</feature>
<dbReference type="AlphaFoldDB" id="A0A7R9R239"/>
<keyword evidence="4" id="KW-0472">Membrane</keyword>